<dbReference type="EMBL" id="BARU01007707">
    <property type="protein sequence ID" value="GAH46987.1"/>
    <property type="molecule type" value="Genomic_DNA"/>
</dbReference>
<evidence type="ECO:0000313" key="1">
    <source>
        <dbReference type="EMBL" id="GAH46987.1"/>
    </source>
</evidence>
<protein>
    <submittedName>
        <fullName evidence="1">Uncharacterized protein</fullName>
    </submittedName>
</protein>
<reference evidence="1" key="1">
    <citation type="journal article" date="2014" name="Front. Microbiol.">
        <title>High frequency of phylogenetically diverse reductive dehalogenase-homologous genes in deep subseafloor sedimentary metagenomes.</title>
        <authorList>
            <person name="Kawai M."/>
            <person name="Futagami T."/>
            <person name="Toyoda A."/>
            <person name="Takaki Y."/>
            <person name="Nishi S."/>
            <person name="Hori S."/>
            <person name="Arai W."/>
            <person name="Tsubouchi T."/>
            <person name="Morono Y."/>
            <person name="Uchiyama I."/>
            <person name="Ito T."/>
            <person name="Fujiyama A."/>
            <person name="Inagaki F."/>
            <person name="Takami H."/>
        </authorList>
    </citation>
    <scope>NUCLEOTIDE SEQUENCE</scope>
    <source>
        <strain evidence="1">Expedition CK06-06</strain>
    </source>
</reference>
<gene>
    <name evidence="1" type="ORF">S03H2_15181</name>
</gene>
<sequence length="58" mass="6793">MKYISIIYNPDSKFEIRERCSYIRSLVLKELVDIYQKNNLTSPNNGLKLCPINTKENA</sequence>
<proteinExistence type="predicted"/>
<comment type="caution">
    <text evidence="1">The sequence shown here is derived from an EMBL/GenBank/DDBJ whole genome shotgun (WGS) entry which is preliminary data.</text>
</comment>
<organism evidence="1">
    <name type="scientific">marine sediment metagenome</name>
    <dbReference type="NCBI Taxonomy" id="412755"/>
    <lineage>
        <taxon>unclassified sequences</taxon>
        <taxon>metagenomes</taxon>
        <taxon>ecological metagenomes</taxon>
    </lineage>
</organism>
<accession>X1FPV3</accession>
<dbReference type="AlphaFoldDB" id="X1FPV3"/>
<name>X1FPV3_9ZZZZ</name>